<evidence type="ECO:0000259" key="10">
    <source>
        <dbReference type="PROSITE" id="PS50112"/>
    </source>
</evidence>
<dbReference type="InterPro" id="IPR000014">
    <property type="entry name" value="PAS"/>
</dbReference>
<keyword evidence="8" id="KW-0843">Virulence</keyword>
<dbReference type="InterPro" id="IPR035965">
    <property type="entry name" value="PAS-like_dom_sf"/>
</dbReference>
<dbReference type="EC" id="2.7.13.3" evidence="2"/>
<dbReference type="PROSITE" id="PS50113">
    <property type="entry name" value="PAC"/>
    <property type="match status" value="2"/>
</dbReference>
<dbReference type="InterPro" id="IPR036890">
    <property type="entry name" value="HATPase_C_sf"/>
</dbReference>
<evidence type="ECO:0000259" key="11">
    <source>
        <dbReference type="PROSITE" id="PS50113"/>
    </source>
</evidence>
<comment type="caution">
    <text evidence="12">The sequence shown here is derived from an EMBL/GenBank/DDBJ whole genome shotgun (WGS) entry which is preliminary data.</text>
</comment>
<dbReference type="SUPFAM" id="SSF55874">
    <property type="entry name" value="ATPase domain of HSP90 chaperone/DNA topoisomerase II/histidine kinase"/>
    <property type="match status" value="1"/>
</dbReference>
<dbReference type="Gene3D" id="3.30.450.20">
    <property type="entry name" value="PAS domain"/>
    <property type="match status" value="2"/>
</dbReference>
<evidence type="ECO:0000256" key="7">
    <source>
        <dbReference type="ARBA" id="ARBA00022840"/>
    </source>
</evidence>
<dbReference type="InterPro" id="IPR000700">
    <property type="entry name" value="PAS-assoc_C"/>
</dbReference>
<protein>
    <recommendedName>
        <fullName evidence="2">histidine kinase</fullName>
        <ecNumber evidence="2">2.7.13.3</ecNumber>
    </recommendedName>
</protein>
<dbReference type="PANTHER" id="PTHR41523:SF8">
    <property type="entry name" value="ETHYLENE RESPONSE SENSOR PROTEIN"/>
    <property type="match status" value="1"/>
</dbReference>
<dbReference type="PROSITE" id="PS50109">
    <property type="entry name" value="HIS_KIN"/>
    <property type="match status" value="1"/>
</dbReference>
<dbReference type="NCBIfam" id="TIGR00229">
    <property type="entry name" value="sensory_box"/>
    <property type="match status" value="2"/>
</dbReference>
<dbReference type="Pfam" id="PF07568">
    <property type="entry name" value="HisKA_2"/>
    <property type="match status" value="1"/>
</dbReference>
<evidence type="ECO:0000256" key="6">
    <source>
        <dbReference type="ARBA" id="ARBA00022777"/>
    </source>
</evidence>
<dbReference type="PROSITE" id="PS50112">
    <property type="entry name" value="PAS"/>
    <property type="match status" value="2"/>
</dbReference>
<feature type="domain" description="PAS" evidence="10">
    <location>
        <begin position="18"/>
        <end position="71"/>
    </location>
</feature>
<gene>
    <name evidence="12" type="ORF">ACFOX3_04385</name>
</gene>
<feature type="domain" description="PAS" evidence="10">
    <location>
        <begin position="139"/>
        <end position="192"/>
    </location>
</feature>
<keyword evidence="4 12" id="KW-0808">Transferase</keyword>
<accession>A0ABV8V3P3</accession>
<evidence type="ECO:0000256" key="3">
    <source>
        <dbReference type="ARBA" id="ARBA00022553"/>
    </source>
</evidence>
<dbReference type="SUPFAM" id="SSF55785">
    <property type="entry name" value="PYP-like sensor domain (PAS domain)"/>
    <property type="match status" value="2"/>
</dbReference>
<dbReference type="SMART" id="SM00387">
    <property type="entry name" value="HATPase_c"/>
    <property type="match status" value="1"/>
</dbReference>
<proteinExistence type="predicted"/>
<dbReference type="CDD" id="cd00130">
    <property type="entry name" value="PAS"/>
    <property type="match status" value="2"/>
</dbReference>
<keyword evidence="3" id="KW-0597">Phosphoprotein</keyword>
<dbReference type="InterPro" id="IPR003594">
    <property type="entry name" value="HATPase_dom"/>
</dbReference>
<name>A0ABV8V3P3_9GAMM</name>
<feature type="domain" description="Histidine kinase" evidence="9">
    <location>
        <begin position="277"/>
        <end position="470"/>
    </location>
</feature>
<comment type="catalytic activity">
    <reaction evidence="1">
        <text>ATP + protein L-histidine = ADP + protein N-phospho-L-histidine.</text>
        <dbReference type="EC" id="2.7.13.3"/>
    </reaction>
</comment>
<evidence type="ECO:0000256" key="4">
    <source>
        <dbReference type="ARBA" id="ARBA00022679"/>
    </source>
</evidence>
<evidence type="ECO:0000259" key="9">
    <source>
        <dbReference type="PROSITE" id="PS50109"/>
    </source>
</evidence>
<sequence length="470" mass="52391">MHEQDAGITINLSAGSHQDDVMRLAVEASPNGMVMIDIEGRIVLVNSAVESLFGHPREALIGQPIEQLVPERYRSQHPHLRQQFFTQPQSRAMGHGRELYGLHRDGTEFPVEIGLNPINTAEGVLVLAAIVDITERRRAQEMIRLAVEAAPNGMLMTDAEGKITLVNSMAEIQFGYAREELIGRDITLLVPDRFKANHPGLRHNYYTHPVSRAMGKGRDLYARHRNGSEFPVEIGLNPIKTLQGMMILASVVDITERKRQEESLKATLREKEVMLSEIHHRVKNNLQIIDSLIAMQLGTMKDSKAISLLLDSQSRIKSMAMIHQTLYQSHDFSRVDIAKVTRQLVDNLAQSYGVNNNSGIRLSTEIDDIFLTIDVSIPLGLIINELVSNAMKHAFPKNRTGTIDVALKRIDDSQIRLSVVDNGIGIAHKLQGQPSESLGLRLVESLTDQLDGSLEIKPEAPTRFDIQFPG</sequence>
<evidence type="ECO:0000256" key="1">
    <source>
        <dbReference type="ARBA" id="ARBA00000085"/>
    </source>
</evidence>
<keyword evidence="13" id="KW-1185">Reference proteome</keyword>
<keyword evidence="5" id="KW-0547">Nucleotide-binding</keyword>
<feature type="domain" description="PAC" evidence="11">
    <location>
        <begin position="95"/>
        <end position="145"/>
    </location>
</feature>
<dbReference type="EMBL" id="JBHSCX010000003">
    <property type="protein sequence ID" value="MFC4361527.1"/>
    <property type="molecule type" value="Genomic_DNA"/>
</dbReference>
<dbReference type="InterPro" id="IPR001610">
    <property type="entry name" value="PAC"/>
</dbReference>
<dbReference type="PANTHER" id="PTHR41523">
    <property type="entry name" value="TWO-COMPONENT SYSTEM SENSOR PROTEIN"/>
    <property type="match status" value="1"/>
</dbReference>
<feature type="domain" description="PAC" evidence="11">
    <location>
        <begin position="216"/>
        <end position="266"/>
    </location>
</feature>
<dbReference type="GO" id="GO:0004673">
    <property type="term" value="F:protein histidine kinase activity"/>
    <property type="evidence" value="ECO:0007669"/>
    <property type="project" value="UniProtKB-EC"/>
</dbReference>
<evidence type="ECO:0000313" key="13">
    <source>
        <dbReference type="Proteomes" id="UP001595840"/>
    </source>
</evidence>
<keyword evidence="7" id="KW-0067">ATP-binding</keyword>
<keyword evidence="6 12" id="KW-0418">Kinase</keyword>
<dbReference type="Pfam" id="PF02518">
    <property type="entry name" value="HATPase_c"/>
    <property type="match status" value="1"/>
</dbReference>
<dbReference type="SMART" id="SM00091">
    <property type="entry name" value="PAS"/>
    <property type="match status" value="2"/>
</dbReference>
<dbReference type="Proteomes" id="UP001595840">
    <property type="component" value="Unassembled WGS sequence"/>
</dbReference>
<evidence type="ECO:0000256" key="8">
    <source>
        <dbReference type="ARBA" id="ARBA00023026"/>
    </source>
</evidence>
<dbReference type="InterPro" id="IPR013767">
    <property type="entry name" value="PAS_fold"/>
</dbReference>
<evidence type="ECO:0000313" key="12">
    <source>
        <dbReference type="EMBL" id="MFC4361527.1"/>
    </source>
</evidence>
<dbReference type="RefSeq" id="WP_290259542.1">
    <property type="nucleotide sequence ID" value="NZ_JAUFQG010000004.1"/>
</dbReference>
<reference evidence="13" key="1">
    <citation type="journal article" date="2019" name="Int. J. Syst. Evol. Microbiol.">
        <title>The Global Catalogue of Microorganisms (GCM) 10K type strain sequencing project: providing services to taxonomists for standard genome sequencing and annotation.</title>
        <authorList>
            <consortium name="The Broad Institute Genomics Platform"/>
            <consortium name="The Broad Institute Genome Sequencing Center for Infectious Disease"/>
            <person name="Wu L."/>
            <person name="Ma J."/>
        </authorList>
    </citation>
    <scope>NUCLEOTIDE SEQUENCE [LARGE SCALE GENOMIC DNA]</scope>
    <source>
        <strain evidence="13">CECT 8570</strain>
    </source>
</reference>
<dbReference type="InterPro" id="IPR005467">
    <property type="entry name" value="His_kinase_dom"/>
</dbReference>
<evidence type="ECO:0000256" key="5">
    <source>
        <dbReference type="ARBA" id="ARBA00022741"/>
    </source>
</evidence>
<dbReference type="SMART" id="SM00086">
    <property type="entry name" value="PAC"/>
    <property type="match status" value="2"/>
</dbReference>
<dbReference type="Pfam" id="PF00989">
    <property type="entry name" value="PAS"/>
    <property type="match status" value="2"/>
</dbReference>
<evidence type="ECO:0000256" key="2">
    <source>
        <dbReference type="ARBA" id="ARBA00012438"/>
    </source>
</evidence>
<dbReference type="InterPro" id="IPR011495">
    <property type="entry name" value="Sig_transdc_His_kin_sub2_dim/P"/>
</dbReference>
<dbReference type="Gene3D" id="3.30.565.10">
    <property type="entry name" value="Histidine kinase-like ATPase, C-terminal domain"/>
    <property type="match status" value="1"/>
</dbReference>
<organism evidence="12 13">
    <name type="scientific">Simiduia curdlanivorans</name>
    <dbReference type="NCBI Taxonomy" id="1492769"/>
    <lineage>
        <taxon>Bacteria</taxon>
        <taxon>Pseudomonadati</taxon>
        <taxon>Pseudomonadota</taxon>
        <taxon>Gammaproteobacteria</taxon>
        <taxon>Cellvibrionales</taxon>
        <taxon>Cellvibrionaceae</taxon>
        <taxon>Simiduia</taxon>
    </lineage>
</organism>